<evidence type="ECO:0000313" key="2">
    <source>
        <dbReference type="EMBL" id="CAF1575864.1"/>
    </source>
</evidence>
<keyword evidence="3" id="KW-1185">Reference proteome</keyword>
<comment type="caution">
    <text evidence="1">The sequence shown here is derived from an EMBL/GenBank/DDBJ whole genome shotgun (WGS) entry which is preliminary data.</text>
</comment>
<accession>A0A813VJ39</accession>
<dbReference type="Proteomes" id="UP000663832">
    <property type="component" value="Unassembled WGS sequence"/>
</dbReference>
<organism evidence="1 4">
    <name type="scientific">Adineta steineri</name>
    <dbReference type="NCBI Taxonomy" id="433720"/>
    <lineage>
        <taxon>Eukaryota</taxon>
        <taxon>Metazoa</taxon>
        <taxon>Spiralia</taxon>
        <taxon>Gnathifera</taxon>
        <taxon>Rotifera</taxon>
        <taxon>Eurotatoria</taxon>
        <taxon>Bdelloidea</taxon>
        <taxon>Adinetida</taxon>
        <taxon>Adinetidae</taxon>
        <taxon>Adineta</taxon>
    </lineage>
</organism>
<dbReference type="EMBL" id="CAJNOI010000022">
    <property type="protein sequence ID" value="CAF0842414.1"/>
    <property type="molecule type" value="Genomic_DNA"/>
</dbReference>
<gene>
    <name evidence="1" type="ORF">BJG266_LOCUS7386</name>
    <name evidence="2" type="ORF">QVE165_LOCUS49376</name>
</gene>
<name>A0A813VJ39_9BILA</name>
<dbReference type="EMBL" id="CAJNOM010000893">
    <property type="protein sequence ID" value="CAF1575864.1"/>
    <property type="molecule type" value="Genomic_DNA"/>
</dbReference>
<dbReference type="Proteomes" id="UP000663877">
    <property type="component" value="Unassembled WGS sequence"/>
</dbReference>
<reference evidence="1" key="1">
    <citation type="submission" date="2021-02" db="EMBL/GenBank/DDBJ databases">
        <authorList>
            <person name="Nowell W R."/>
        </authorList>
    </citation>
    <scope>NUCLEOTIDE SEQUENCE</scope>
</reference>
<protein>
    <submittedName>
        <fullName evidence="1">Uncharacterized protein</fullName>
    </submittedName>
</protein>
<proteinExistence type="predicted"/>
<dbReference type="AlphaFoldDB" id="A0A813VJ39"/>
<evidence type="ECO:0000313" key="4">
    <source>
        <dbReference type="Proteomes" id="UP000663877"/>
    </source>
</evidence>
<evidence type="ECO:0000313" key="3">
    <source>
        <dbReference type="Proteomes" id="UP000663832"/>
    </source>
</evidence>
<sequence>MTTTISLMLQCTRLNLTLPRDIIYEYVEYILKHIRNIKDLFLWDWSHLLDTKKRKSLLSIYCPKLLKLDFICTGNVNDDDFDDAEDNFEQDGATIRFWIERNDRIIYDGDFSAHDYRDDIVVRFNIQKNESIQKTYC</sequence>
<evidence type="ECO:0000313" key="1">
    <source>
        <dbReference type="EMBL" id="CAF0842414.1"/>
    </source>
</evidence>